<dbReference type="InterPro" id="IPR036097">
    <property type="entry name" value="HisK_dim/P_sf"/>
</dbReference>
<keyword evidence="4" id="KW-0813">Transport</keyword>
<evidence type="ECO:0000256" key="13">
    <source>
        <dbReference type="ARBA" id="ARBA00023012"/>
    </source>
</evidence>
<dbReference type="SMART" id="SM00388">
    <property type="entry name" value="HisKA"/>
    <property type="match status" value="1"/>
</dbReference>
<dbReference type="Gene3D" id="3.30.565.10">
    <property type="entry name" value="Histidine kinase-like ATPase, C-terminal domain"/>
    <property type="match status" value="1"/>
</dbReference>
<keyword evidence="13" id="KW-0902">Two-component regulatory system</keyword>
<keyword evidence="10" id="KW-0418">Kinase</keyword>
<keyword evidence="11" id="KW-0067">ATP-binding</keyword>
<dbReference type="InterPro" id="IPR036890">
    <property type="entry name" value="HATPase_C_sf"/>
</dbReference>
<dbReference type="PRINTS" id="PR00344">
    <property type="entry name" value="BCTRLSENSOR"/>
</dbReference>
<dbReference type="GO" id="GO:0004721">
    <property type="term" value="F:phosphoprotein phosphatase activity"/>
    <property type="evidence" value="ECO:0007669"/>
    <property type="project" value="InterPro"/>
</dbReference>
<dbReference type="GO" id="GO:0005886">
    <property type="term" value="C:plasma membrane"/>
    <property type="evidence" value="ECO:0007669"/>
    <property type="project" value="UniProtKB-SubCell"/>
</dbReference>
<keyword evidence="6" id="KW-0597">Phosphoprotein</keyword>
<evidence type="ECO:0000256" key="11">
    <source>
        <dbReference type="ARBA" id="ARBA00022840"/>
    </source>
</evidence>
<evidence type="ECO:0000256" key="8">
    <source>
        <dbReference type="ARBA" id="ARBA00022692"/>
    </source>
</evidence>
<evidence type="ECO:0000256" key="6">
    <source>
        <dbReference type="ARBA" id="ARBA00022553"/>
    </source>
</evidence>
<dbReference type="SUPFAM" id="SSF55874">
    <property type="entry name" value="ATPase domain of HSP90 chaperone/DNA topoisomerase II/histidine kinase"/>
    <property type="match status" value="1"/>
</dbReference>
<dbReference type="InterPro" id="IPR050351">
    <property type="entry name" value="BphY/WalK/GraS-like"/>
</dbReference>
<dbReference type="GO" id="GO:0016036">
    <property type="term" value="P:cellular response to phosphate starvation"/>
    <property type="evidence" value="ECO:0007669"/>
    <property type="project" value="TreeGrafter"/>
</dbReference>
<comment type="caution">
    <text evidence="16">The sequence shown here is derived from an EMBL/GenBank/DDBJ whole genome shotgun (WGS) entry which is preliminary data.</text>
</comment>
<evidence type="ECO:0000256" key="5">
    <source>
        <dbReference type="ARBA" id="ARBA00022475"/>
    </source>
</evidence>
<sequence length="433" mass="49606">MHALPVLGIGFLLGLAFNHIFAGLTMALVVQHVWGLYQLKQIIAWLQRKKTLPSGQSRIHGLWLDIFYQLQKRRHESEVARLRLEHTISRIRESASALNDGVIMLDQFSTLEWWNKAAEQFIGLKAKKDKNLLITNRIKSPDFVAYFSREVYKEPIDIVSPVDPEVRLQVTVTVYGANNKILLIRNITRLHQLEKMRKDFVANVSHELRTPLTVFSGYVETLLDYDNDIPVSYRKRALHSMQEQTIRMQSLVNDLLLLSQLESDKDCKNIPVHLVSLLTKIIDDAKAISGENQHEILLRCPFDIQILGNKKELRSALSNLIYNAVRYTPAGGRIRIRWQEKKNVVRIIVEDNGIGIDPIHIPRLTERFYRVDKSRSLTTGGTGLGLAIVKHVLLRHEGQLIISSKPGKGSRFICQFPKNKLILLQRNLENSIS</sequence>
<evidence type="ECO:0000313" key="16">
    <source>
        <dbReference type="EMBL" id="PJE78085.1"/>
    </source>
</evidence>
<evidence type="ECO:0000256" key="2">
    <source>
        <dbReference type="ARBA" id="ARBA00004236"/>
    </source>
</evidence>
<reference evidence="16" key="1">
    <citation type="journal article" date="2017" name="Appl. Environ. Microbiol.">
        <title>Molecular characterization of an Endozoicomonas-like organism causing infection in king scallop Pecten maximus L.</title>
        <authorList>
            <person name="Cano I."/>
            <person name="van Aerle R."/>
            <person name="Ross S."/>
            <person name="Verner-Jeffreys D.W."/>
            <person name="Paley R.K."/>
            <person name="Rimmer G."/>
            <person name="Ryder D."/>
            <person name="Hooper P."/>
            <person name="Stone D."/>
            <person name="Feist S.W."/>
        </authorList>
    </citation>
    <scope>NUCLEOTIDE SEQUENCE</scope>
</reference>
<dbReference type="SMART" id="SM00387">
    <property type="entry name" value="HATPase_c"/>
    <property type="match status" value="1"/>
</dbReference>
<dbReference type="GO" id="GO:0005524">
    <property type="term" value="F:ATP binding"/>
    <property type="evidence" value="ECO:0007669"/>
    <property type="project" value="UniProtKB-KW"/>
</dbReference>
<dbReference type="Pfam" id="PF02518">
    <property type="entry name" value="HATPase_c"/>
    <property type="match status" value="1"/>
</dbReference>
<dbReference type="InterPro" id="IPR003661">
    <property type="entry name" value="HisK_dim/P_dom"/>
</dbReference>
<dbReference type="Gene3D" id="3.30.450.20">
    <property type="entry name" value="PAS domain"/>
    <property type="match status" value="1"/>
</dbReference>
<protein>
    <recommendedName>
        <fullName evidence="3">histidine kinase</fullName>
        <ecNumber evidence="3">2.7.13.3</ecNumber>
    </recommendedName>
</protein>
<evidence type="ECO:0000259" key="15">
    <source>
        <dbReference type="PROSITE" id="PS50109"/>
    </source>
</evidence>
<dbReference type="FunFam" id="3.30.565.10:FF:000032">
    <property type="entry name" value="Phosphate regulon sensor histidine kinase PhoR"/>
    <property type="match status" value="1"/>
</dbReference>
<dbReference type="InterPro" id="IPR004358">
    <property type="entry name" value="Sig_transdc_His_kin-like_C"/>
</dbReference>
<evidence type="ECO:0000256" key="1">
    <source>
        <dbReference type="ARBA" id="ARBA00000085"/>
    </source>
</evidence>
<evidence type="ECO:0000256" key="14">
    <source>
        <dbReference type="ARBA" id="ARBA00023136"/>
    </source>
</evidence>
<accession>A0A2H9T4C7</accession>
<dbReference type="PROSITE" id="PS50109">
    <property type="entry name" value="HIS_KIN"/>
    <property type="match status" value="1"/>
</dbReference>
<evidence type="ECO:0000256" key="10">
    <source>
        <dbReference type="ARBA" id="ARBA00022777"/>
    </source>
</evidence>
<comment type="subcellular location">
    <subcellularLocation>
        <location evidence="2">Cell membrane</location>
    </subcellularLocation>
</comment>
<keyword evidence="9" id="KW-0547">Nucleotide-binding</keyword>
<dbReference type="InterPro" id="IPR003594">
    <property type="entry name" value="HATPase_dom"/>
</dbReference>
<keyword evidence="14" id="KW-0472">Membrane</keyword>
<keyword evidence="5" id="KW-1003">Cell membrane</keyword>
<dbReference type="NCBIfam" id="TIGR02966">
    <property type="entry name" value="phoR_proteo"/>
    <property type="match status" value="1"/>
</dbReference>
<dbReference type="PANTHER" id="PTHR45453:SF1">
    <property type="entry name" value="PHOSPHATE REGULON SENSOR PROTEIN PHOR"/>
    <property type="match status" value="1"/>
</dbReference>
<dbReference type="SUPFAM" id="SSF47384">
    <property type="entry name" value="Homodimeric domain of signal transducing histidine kinase"/>
    <property type="match status" value="1"/>
</dbReference>
<dbReference type="PANTHER" id="PTHR45453">
    <property type="entry name" value="PHOSPHATE REGULON SENSOR PROTEIN PHOR"/>
    <property type="match status" value="1"/>
</dbReference>
<evidence type="ECO:0000256" key="3">
    <source>
        <dbReference type="ARBA" id="ARBA00012438"/>
    </source>
</evidence>
<evidence type="ECO:0000256" key="7">
    <source>
        <dbReference type="ARBA" id="ARBA00022679"/>
    </source>
</evidence>
<dbReference type="EC" id="2.7.13.3" evidence="3"/>
<evidence type="ECO:0000256" key="12">
    <source>
        <dbReference type="ARBA" id="ARBA00022989"/>
    </source>
</evidence>
<dbReference type="Gene3D" id="1.10.287.130">
    <property type="match status" value="1"/>
</dbReference>
<gene>
    <name evidence="16" type="primary">phoR</name>
    <name evidence="16" type="ORF">CI610_02984</name>
</gene>
<keyword evidence="8" id="KW-0812">Transmembrane</keyword>
<dbReference type="EMBL" id="NSIT01000270">
    <property type="protein sequence ID" value="PJE78085.1"/>
    <property type="molecule type" value="Genomic_DNA"/>
</dbReference>
<keyword evidence="7 16" id="KW-0808">Transferase</keyword>
<dbReference type="FunFam" id="1.10.287.130:FF:000001">
    <property type="entry name" value="Two-component sensor histidine kinase"/>
    <property type="match status" value="1"/>
</dbReference>
<dbReference type="Pfam" id="PF00512">
    <property type="entry name" value="HisKA"/>
    <property type="match status" value="1"/>
</dbReference>
<comment type="catalytic activity">
    <reaction evidence="1">
        <text>ATP + protein L-histidine = ADP + protein N-phospho-L-histidine.</text>
        <dbReference type="EC" id="2.7.13.3"/>
    </reaction>
</comment>
<evidence type="ECO:0000256" key="9">
    <source>
        <dbReference type="ARBA" id="ARBA00022741"/>
    </source>
</evidence>
<proteinExistence type="predicted"/>
<evidence type="ECO:0000256" key="4">
    <source>
        <dbReference type="ARBA" id="ARBA00022448"/>
    </source>
</evidence>
<dbReference type="AlphaFoldDB" id="A0A2H9T4C7"/>
<organism evidence="16">
    <name type="scientific">invertebrate metagenome</name>
    <dbReference type="NCBI Taxonomy" id="1711999"/>
    <lineage>
        <taxon>unclassified sequences</taxon>
        <taxon>metagenomes</taxon>
        <taxon>organismal metagenomes</taxon>
    </lineage>
</organism>
<name>A0A2H9T4C7_9ZZZZ</name>
<keyword evidence="12" id="KW-1133">Transmembrane helix</keyword>
<dbReference type="InterPro" id="IPR014310">
    <property type="entry name" value="Sig_transdc_His_kinase_PhoR"/>
</dbReference>
<dbReference type="Pfam" id="PF11808">
    <property type="entry name" value="PhoR"/>
    <property type="match status" value="1"/>
</dbReference>
<feature type="domain" description="Histidine kinase" evidence="15">
    <location>
        <begin position="203"/>
        <end position="420"/>
    </location>
</feature>
<dbReference type="InterPro" id="IPR021766">
    <property type="entry name" value="PhoR_N"/>
</dbReference>
<dbReference type="CDD" id="cd00082">
    <property type="entry name" value="HisKA"/>
    <property type="match status" value="1"/>
</dbReference>
<dbReference type="GO" id="GO:0000155">
    <property type="term" value="F:phosphorelay sensor kinase activity"/>
    <property type="evidence" value="ECO:0007669"/>
    <property type="project" value="InterPro"/>
</dbReference>
<dbReference type="InterPro" id="IPR005467">
    <property type="entry name" value="His_kinase_dom"/>
</dbReference>